<dbReference type="PANTHER" id="PTHR30027">
    <property type="entry name" value="RIBOSOMAL RNA SMALL SUBUNIT METHYLTRANSFERASE E"/>
    <property type="match status" value="1"/>
</dbReference>
<reference evidence="15 16" key="1">
    <citation type="submission" date="2019-07" db="EMBL/GenBank/DDBJ databases">
        <title>Qingshengfaniella alkalisoli gen. nov., sp. nov., isolated from saline soil.</title>
        <authorList>
            <person name="Xu L."/>
            <person name="Huang X.-X."/>
            <person name="Sun J.-Q."/>
        </authorList>
    </citation>
    <scope>NUCLEOTIDE SEQUENCE [LARGE SCALE GENOMIC DNA]</scope>
    <source>
        <strain evidence="15 16">DSM 27279</strain>
    </source>
</reference>
<keyword evidence="6 12" id="KW-0698">rRNA processing</keyword>
<evidence type="ECO:0000313" key="15">
    <source>
        <dbReference type="EMBL" id="TSH97029.1"/>
    </source>
</evidence>
<dbReference type="RefSeq" id="WP_143947396.1">
    <property type="nucleotide sequence ID" value="NZ_BAABMB010000002.1"/>
</dbReference>
<evidence type="ECO:0000256" key="11">
    <source>
        <dbReference type="ARBA" id="ARBA00047944"/>
    </source>
</evidence>
<evidence type="ECO:0000259" key="14">
    <source>
        <dbReference type="Pfam" id="PF20260"/>
    </source>
</evidence>
<dbReference type="Pfam" id="PF04452">
    <property type="entry name" value="Methyltrans_RNA"/>
    <property type="match status" value="1"/>
</dbReference>
<evidence type="ECO:0000256" key="5">
    <source>
        <dbReference type="ARBA" id="ARBA00022490"/>
    </source>
</evidence>
<dbReference type="PANTHER" id="PTHR30027:SF3">
    <property type="entry name" value="16S RRNA (URACIL(1498)-N(3))-METHYLTRANSFERASE"/>
    <property type="match status" value="1"/>
</dbReference>
<comment type="similarity">
    <text evidence="2 12">Belongs to the RNA methyltransferase RsmE family.</text>
</comment>
<dbReference type="Gene3D" id="3.40.1280.10">
    <property type="match status" value="1"/>
</dbReference>
<dbReference type="PIRSF" id="PIRSF015601">
    <property type="entry name" value="MTase_slr0722"/>
    <property type="match status" value="1"/>
</dbReference>
<evidence type="ECO:0000256" key="9">
    <source>
        <dbReference type="ARBA" id="ARBA00022691"/>
    </source>
</evidence>
<evidence type="ECO:0000259" key="13">
    <source>
        <dbReference type="Pfam" id="PF04452"/>
    </source>
</evidence>
<feature type="domain" description="Ribosomal RNA small subunit methyltransferase E PUA-like" evidence="14">
    <location>
        <begin position="20"/>
        <end position="65"/>
    </location>
</feature>
<dbReference type="CDD" id="cd18084">
    <property type="entry name" value="RsmE-like"/>
    <property type="match status" value="1"/>
</dbReference>
<evidence type="ECO:0000256" key="10">
    <source>
        <dbReference type="ARBA" id="ARBA00025699"/>
    </source>
</evidence>
<dbReference type="EMBL" id="VLTJ01000011">
    <property type="protein sequence ID" value="TSH97029.1"/>
    <property type="molecule type" value="Genomic_DNA"/>
</dbReference>
<dbReference type="InterPro" id="IPR046886">
    <property type="entry name" value="RsmE_MTase_dom"/>
</dbReference>
<keyword evidence="7 12" id="KW-0489">Methyltransferase</keyword>
<dbReference type="InterPro" id="IPR029026">
    <property type="entry name" value="tRNA_m1G_MTases_N"/>
</dbReference>
<evidence type="ECO:0000256" key="4">
    <source>
        <dbReference type="ARBA" id="ARBA00013673"/>
    </source>
</evidence>
<sequence length="248" mass="26447">MSIPRFYVPAPLPASGHHVLPEDVAHHAGRVLRLAAGDPIVLFDGTGGEYHASLGFDGKRAYARIERHVNCERELAGTLRLAQGIASGDKMEWIVEKAVELGVAQIQPIAAQRSVLRLQGERLDKRLAQWRRTAIAAAEQCGRNRVPALAAPGSLAQYLREPPAGALLLCHPDATQSLGDALAHVRPEPGATLLVGPEGGWSDEELAIAARAGAQRVRFGSRVLRTETAGLALLAASAALLGWQDQEP</sequence>
<dbReference type="GO" id="GO:0070042">
    <property type="term" value="F:rRNA (uridine-N3-)-methyltransferase activity"/>
    <property type="evidence" value="ECO:0007669"/>
    <property type="project" value="TreeGrafter"/>
</dbReference>
<evidence type="ECO:0000256" key="1">
    <source>
        <dbReference type="ARBA" id="ARBA00004496"/>
    </source>
</evidence>
<comment type="catalytic activity">
    <reaction evidence="11 12">
        <text>uridine(1498) in 16S rRNA + S-adenosyl-L-methionine = N(3)-methyluridine(1498) in 16S rRNA + S-adenosyl-L-homocysteine + H(+)</text>
        <dbReference type="Rhea" id="RHEA:42920"/>
        <dbReference type="Rhea" id="RHEA-COMP:10283"/>
        <dbReference type="Rhea" id="RHEA-COMP:10284"/>
        <dbReference type="ChEBI" id="CHEBI:15378"/>
        <dbReference type="ChEBI" id="CHEBI:57856"/>
        <dbReference type="ChEBI" id="CHEBI:59789"/>
        <dbReference type="ChEBI" id="CHEBI:65315"/>
        <dbReference type="ChEBI" id="CHEBI:74502"/>
        <dbReference type="EC" id="2.1.1.193"/>
    </reaction>
</comment>
<protein>
    <recommendedName>
        <fullName evidence="4 12">Ribosomal RNA small subunit methyltransferase E</fullName>
        <ecNumber evidence="3 12">2.1.1.193</ecNumber>
    </recommendedName>
</protein>
<evidence type="ECO:0000256" key="7">
    <source>
        <dbReference type="ARBA" id="ARBA00022603"/>
    </source>
</evidence>
<name>A0A556AVP9_9BURK</name>
<evidence type="ECO:0000256" key="2">
    <source>
        <dbReference type="ARBA" id="ARBA00005528"/>
    </source>
</evidence>
<keyword evidence="5 12" id="KW-0963">Cytoplasm</keyword>
<dbReference type="EC" id="2.1.1.193" evidence="3 12"/>
<accession>A0A556AVP9</accession>
<comment type="function">
    <text evidence="10 12">Specifically methylates the N3 position of the uracil ring of uridine 1498 (m3U1498) in 16S rRNA. Acts on the fully assembled 30S ribosomal subunit.</text>
</comment>
<dbReference type="InterPro" id="IPR006700">
    <property type="entry name" value="RsmE"/>
</dbReference>
<proteinExistence type="inferred from homology"/>
<evidence type="ECO:0000256" key="8">
    <source>
        <dbReference type="ARBA" id="ARBA00022679"/>
    </source>
</evidence>
<dbReference type="OrthoDB" id="9815641at2"/>
<dbReference type="NCBIfam" id="NF008692">
    <property type="entry name" value="PRK11713.1-5"/>
    <property type="match status" value="1"/>
</dbReference>
<gene>
    <name evidence="15" type="ORF">FOZ76_06820</name>
</gene>
<dbReference type="Pfam" id="PF20260">
    <property type="entry name" value="PUA_4"/>
    <property type="match status" value="1"/>
</dbReference>
<comment type="subcellular location">
    <subcellularLocation>
        <location evidence="1 12">Cytoplasm</location>
    </subcellularLocation>
</comment>
<evidence type="ECO:0000256" key="3">
    <source>
        <dbReference type="ARBA" id="ARBA00012328"/>
    </source>
</evidence>
<keyword evidence="8 12" id="KW-0808">Transferase</keyword>
<evidence type="ECO:0000256" key="6">
    <source>
        <dbReference type="ARBA" id="ARBA00022552"/>
    </source>
</evidence>
<dbReference type="InterPro" id="IPR015947">
    <property type="entry name" value="PUA-like_sf"/>
</dbReference>
<dbReference type="Proteomes" id="UP000318405">
    <property type="component" value="Unassembled WGS sequence"/>
</dbReference>
<dbReference type="GO" id="GO:0005737">
    <property type="term" value="C:cytoplasm"/>
    <property type="evidence" value="ECO:0007669"/>
    <property type="project" value="UniProtKB-SubCell"/>
</dbReference>
<dbReference type="AlphaFoldDB" id="A0A556AVP9"/>
<comment type="caution">
    <text evidence="15">The sequence shown here is derived from an EMBL/GenBank/DDBJ whole genome shotgun (WGS) entry which is preliminary data.</text>
</comment>
<dbReference type="SUPFAM" id="SSF75217">
    <property type="entry name" value="alpha/beta knot"/>
    <property type="match status" value="1"/>
</dbReference>
<dbReference type="SUPFAM" id="SSF88697">
    <property type="entry name" value="PUA domain-like"/>
    <property type="match status" value="1"/>
</dbReference>
<feature type="domain" description="Ribosomal RNA small subunit methyltransferase E methyltransferase" evidence="13">
    <location>
        <begin position="78"/>
        <end position="236"/>
    </location>
</feature>
<keyword evidence="9 12" id="KW-0949">S-adenosyl-L-methionine</keyword>
<organism evidence="15 16">
    <name type="scientific">Verticiella sediminum</name>
    <dbReference type="NCBI Taxonomy" id="1247510"/>
    <lineage>
        <taxon>Bacteria</taxon>
        <taxon>Pseudomonadati</taxon>
        <taxon>Pseudomonadota</taxon>
        <taxon>Betaproteobacteria</taxon>
        <taxon>Burkholderiales</taxon>
        <taxon>Alcaligenaceae</taxon>
        <taxon>Verticiella</taxon>
    </lineage>
</organism>
<dbReference type="Gene3D" id="2.40.240.20">
    <property type="entry name" value="Hypothetical PUA domain-like, domain 1"/>
    <property type="match status" value="1"/>
</dbReference>
<keyword evidence="16" id="KW-1185">Reference proteome</keyword>
<dbReference type="InterPro" id="IPR029028">
    <property type="entry name" value="Alpha/beta_knot_MTases"/>
</dbReference>
<dbReference type="NCBIfam" id="TIGR00046">
    <property type="entry name" value="RsmE family RNA methyltransferase"/>
    <property type="match status" value="1"/>
</dbReference>
<evidence type="ECO:0000313" key="16">
    <source>
        <dbReference type="Proteomes" id="UP000318405"/>
    </source>
</evidence>
<dbReference type="GO" id="GO:0070475">
    <property type="term" value="P:rRNA base methylation"/>
    <property type="evidence" value="ECO:0007669"/>
    <property type="project" value="TreeGrafter"/>
</dbReference>
<dbReference type="InterPro" id="IPR046887">
    <property type="entry name" value="RsmE_PUA-like"/>
</dbReference>
<evidence type="ECO:0000256" key="12">
    <source>
        <dbReference type="PIRNR" id="PIRNR015601"/>
    </source>
</evidence>